<dbReference type="Pfam" id="PF01490">
    <property type="entry name" value="Aa_trans"/>
    <property type="match status" value="1"/>
</dbReference>
<feature type="transmembrane region" description="Helical" evidence="9">
    <location>
        <begin position="162"/>
        <end position="183"/>
    </location>
</feature>
<keyword evidence="3" id="KW-0813">Transport</keyword>
<feature type="transmembrane region" description="Helical" evidence="9">
    <location>
        <begin position="195"/>
        <end position="216"/>
    </location>
</feature>
<feature type="transmembrane region" description="Helical" evidence="9">
    <location>
        <begin position="393"/>
        <end position="412"/>
    </location>
</feature>
<dbReference type="EMBL" id="CP136891">
    <property type="protein sequence ID" value="WOK98160.1"/>
    <property type="molecule type" value="Genomic_DNA"/>
</dbReference>
<name>A0AAQ3Q4E4_9LILI</name>
<gene>
    <name evidence="11" type="ORF">Cni_G06870</name>
</gene>
<feature type="transmembrane region" description="Helical" evidence="9">
    <location>
        <begin position="236"/>
        <end position="254"/>
    </location>
</feature>
<comment type="subcellular location">
    <subcellularLocation>
        <location evidence="1">Membrane</location>
        <topology evidence="1">Multi-pass membrane protein</topology>
    </subcellularLocation>
</comment>
<evidence type="ECO:0000256" key="2">
    <source>
        <dbReference type="ARBA" id="ARBA00008066"/>
    </source>
</evidence>
<feature type="compositionally biased region" description="Basic and acidic residues" evidence="8">
    <location>
        <begin position="1"/>
        <end position="16"/>
    </location>
</feature>
<dbReference type="PANTHER" id="PTHR22950">
    <property type="entry name" value="AMINO ACID TRANSPORTER"/>
    <property type="match status" value="1"/>
</dbReference>
<feature type="transmembrane region" description="Helical" evidence="9">
    <location>
        <begin position="366"/>
        <end position="387"/>
    </location>
</feature>
<proteinExistence type="inferred from homology"/>
<dbReference type="InterPro" id="IPR013057">
    <property type="entry name" value="AA_transpt_TM"/>
</dbReference>
<sequence length="456" mass="49512">MTIGSEQKRNREKSVVPDDTTPLLPSKHDECRPSQEQRQASLAGAVFNLSTTIVGAGIMALPATMRVLGLIPGIIMIIFIALLTNASIEILIRFSRAAHKTTYAGAMGDAFGKIGRRVLQTLVVINNVGLMIVYLIIIGDVISGTSASGDHHFGLLEAWFGVHWWTSRAFVLLVVTLAVLAPLTSFKRIDSLRITSAVSVALAVVFVVITAGIAIYKLSNGSIAMPKLFPHLTNSASIWKLFTAVPVIVTAYVCHYNVQIIDNELHHSSQIHQVVGLSIVLCSAVYITTSFFAFLLFGESTLEDVLSNFDSDIGIPYGYVLNNIVRVSYVVHIMLVFPMIFFALRLNLDGLLFHKASPLASDNRRFVGITAPLLAVLYLCACFVPSIWDAFQITGATATVCIGFIFPASIVLKDPHGVATRRDRILSVFMMVLAVASSAVAIYSDIHSAFDKAKEG</sequence>
<evidence type="ECO:0000256" key="9">
    <source>
        <dbReference type="SAM" id="Phobius"/>
    </source>
</evidence>
<dbReference type="Proteomes" id="UP001327560">
    <property type="component" value="Chromosome 2"/>
</dbReference>
<comment type="similarity">
    <text evidence="2">Belongs to the amino acid/polyamine transporter 2 family.</text>
</comment>
<keyword evidence="5" id="KW-0029">Amino-acid transport</keyword>
<feature type="region of interest" description="Disordered" evidence="8">
    <location>
        <begin position="1"/>
        <end position="35"/>
    </location>
</feature>
<keyword evidence="6 9" id="KW-1133">Transmembrane helix</keyword>
<feature type="transmembrane region" description="Helical" evidence="9">
    <location>
        <begin position="42"/>
        <end position="61"/>
    </location>
</feature>
<evidence type="ECO:0000256" key="4">
    <source>
        <dbReference type="ARBA" id="ARBA00022692"/>
    </source>
</evidence>
<reference evidence="11 12" key="1">
    <citation type="submission" date="2023-10" db="EMBL/GenBank/DDBJ databases">
        <title>Chromosome-scale genome assembly provides insights into flower coloration mechanisms of Canna indica.</title>
        <authorList>
            <person name="Li C."/>
        </authorList>
    </citation>
    <scope>NUCLEOTIDE SEQUENCE [LARGE SCALE GENOMIC DNA]</scope>
    <source>
        <tissue evidence="11">Flower</tissue>
    </source>
</reference>
<evidence type="ECO:0000313" key="12">
    <source>
        <dbReference type="Proteomes" id="UP001327560"/>
    </source>
</evidence>
<evidence type="ECO:0000256" key="5">
    <source>
        <dbReference type="ARBA" id="ARBA00022970"/>
    </source>
</evidence>
<feature type="transmembrane region" description="Helical" evidence="9">
    <location>
        <begin position="122"/>
        <end position="142"/>
    </location>
</feature>
<feature type="transmembrane region" description="Helical" evidence="9">
    <location>
        <begin position="327"/>
        <end position="346"/>
    </location>
</feature>
<evidence type="ECO:0000256" key="7">
    <source>
        <dbReference type="ARBA" id="ARBA00023136"/>
    </source>
</evidence>
<feature type="transmembrane region" description="Helical" evidence="9">
    <location>
        <begin position="67"/>
        <end position="92"/>
    </location>
</feature>
<feature type="transmembrane region" description="Helical" evidence="9">
    <location>
        <begin position="274"/>
        <end position="297"/>
    </location>
</feature>
<evidence type="ECO:0000256" key="8">
    <source>
        <dbReference type="SAM" id="MobiDB-lite"/>
    </source>
</evidence>
<organism evidence="11 12">
    <name type="scientific">Canna indica</name>
    <name type="common">Indian-shot</name>
    <dbReference type="NCBI Taxonomy" id="4628"/>
    <lineage>
        <taxon>Eukaryota</taxon>
        <taxon>Viridiplantae</taxon>
        <taxon>Streptophyta</taxon>
        <taxon>Embryophyta</taxon>
        <taxon>Tracheophyta</taxon>
        <taxon>Spermatophyta</taxon>
        <taxon>Magnoliopsida</taxon>
        <taxon>Liliopsida</taxon>
        <taxon>Zingiberales</taxon>
        <taxon>Cannaceae</taxon>
        <taxon>Canna</taxon>
    </lineage>
</organism>
<evidence type="ECO:0000256" key="6">
    <source>
        <dbReference type="ARBA" id="ARBA00022989"/>
    </source>
</evidence>
<keyword evidence="12" id="KW-1185">Reference proteome</keyword>
<feature type="transmembrane region" description="Helical" evidence="9">
    <location>
        <begin position="424"/>
        <end position="443"/>
    </location>
</feature>
<feature type="compositionally biased region" description="Basic and acidic residues" evidence="8">
    <location>
        <begin position="26"/>
        <end position="35"/>
    </location>
</feature>
<evidence type="ECO:0000259" key="10">
    <source>
        <dbReference type="Pfam" id="PF01490"/>
    </source>
</evidence>
<keyword evidence="7 9" id="KW-0472">Membrane</keyword>
<dbReference type="AlphaFoldDB" id="A0AAQ3Q4E4"/>
<keyword evidence="4 9" id="KW-0812">Transmembrane</keyword>
<evidence type="ECO:0000256" key="3">
    <source>
        <dbReference type="ARBA" id="ARBA00022448"/>
    </source>
</evidence>
<feature type="domain" description="Amino acid transporter transmembrane" evidence="10">
    <location>
        <begin position="39"/>
        <end position="443"/>
    </location>
</feature>
<accession>A0AAQ3Q4E4</accession>
<evidence type="ECO:0000313" key="11">
    <source>
        <dbReference type="EMBL" id="WOK98160.1"/>
    </source>
</evidence>
<dbReference type="PANTHER" id="PTHR22950:SF458">
    <property type="entry name" value="SODIUM-COUPLED NEUTRAL AMINO ACID TRANSPORTER 11-RELATED"/>
    <property type="match status" value="1"/>
</dbReference>
<dbReference type="GO" id="GO:0031090">
    <property type="term" value="C:organelle membrane"/>
    <property type="evidence" value="ECO:0007669"/>
    <property type="project" value="UniProtKB-ARBA"/>
</dbReference>
<protein>
    <submittedName>
        <fullName evidence="11">Amino acid transporter AVT6A-like</fullName>
    </submittedName>
</protein>
<dbReference type="GO" id="GO:0015179">
    <property type="term" value="F:L-amino acid transmembrane transporter activity"/>
    <property type="evidence" value="ECO:0007669"/>
    <property type="project" value="TreeGrafter"/>
</dbReference>
<evidence type="ECO:0000256" key="1">
    <source>
        <dbReference type="ARBA" id="ARBA00004141"/>
    </source>
</evidence>